<evidence type="ECO:0000313" key="1">
    <source>
        <dbReference type="EMBL" id="KAF6730617.1"/>
    </source>
</evidence>
<proteinExistence type="predicted"/>
<dbReference type="AlphaFoldDB" id="A0A834CJM5"/>
<comment type="caution">
    <text evidence="1">The sequence shown here is derived from an EMBL/GenBank/DDBJ whole genome shotgun (WGS) entry which is preliminary data.</text>
</comment>
<organism evidence="1 2">
    <name type="scientific">Oryzias melastigma</name>
    <name type="common">Marine medaka</name>
    <dbReference type="NCBI Taxonomy" id="30732"/>
    <lineage>
        <taxon>Eukaryota</taxon>
        <taxon>Metazoa</taxon>
        <taxon>Chordata</taxon>
        <taxon>Craniata</taxon>
        <taxon>Vertebrata</taxon>
        <taxon>Euteleostomi</taxon>
        <taxon>Actinopterygii</taxon>
        <taxon>Neopterygii</taxon>
        <taxon>Teleostei</taxon>
        <taxon>Neoteleostei</taxon>
        <taxon>Acanthomorphata</taxon>
        <taxon>Ovalentaria</taxon>
        <taxon>Atherinomorphae</taxon>
        <taxon>Beloniformes</taxon>
        <taxon>Adrianichthyidae</taxon>
        <taxon>Oryziinae</taxon>
        <taxon>Oryzias</taxon>
    </lineage>
</organism>
<protein>
    <submittedName>
        <fullName evidence="1">Uncharacterized protein</fullName>
    </submittedName>
</protein>
<reference evidence="1" key="1">
    <citation type="journal article" name="BMC Genomics">
        <title>Long-read sequencing and de novo genome assembly of marine medaka (Oryzias melastigma).</title>
        <authorList>
            <person name="Liang P."/>
            <person name="Saqib H.S.A."/>
            <person name="Ni X."/>
            <person name="Shen Y."/>
        </authorList>
    </citation>
    <scope>NUCLEOTIDE SEQUENCE</scope>
    <source>
        <strain evidence="1">Bigg-433</strain>
    </source>
</reference>
<name>A0A834CJM5_ORYME</name>
<dbReference type="EMBL" id="WKFB01000233">
    <property type="protein sequence ID" value="KAF6730617.1"/>
    <property type="molecule type" value="Genomic_DNA"/>
</dbReference>
<gene>
    <name evidence="1" type="ORF">FQA47_024539</name>
</gene>
<sequence>MEDLATSAVIRVSESIEHPVPGQRGAQPGCRSALPLSDAAEAALLACWALTVPPASVCGVGPLDVPRTEARQCGLFG</sequence>
<accession>A0A834CJM5</accession>
<evidence type="ECO:0000313" key="2">
    <source>
        <dbReference type="Proteomes" id="UP000646548"/>
    </source>
</evidence>
<dbReference type="Proteomes" id="UP000646548">
    <property type="component" value="Unassembled WGS sequence"/>
</dbReference>